<dbReference type="EMBL" id="CAJOBB010026110">
    <property type="protein sequence ID" value="CAF4413460.1"/>
    <property type="molecule type" value="Genomic_DNA"/>
</dbReference>
<feature type="non-terminal residue" evidence="6">
    <location>
        <position position="1"/>
    </location>
</feature>
<evidence type="ECO:0000313" key="7">
    <source>
        <dbReference type="Proteomes" id="UP000663868"/>
    </source>
</evidence>
<name>A0A820Q1B3_9BILA</name>
<evidence type="ECO:0000259" key="5">
    <source>
        <dbReference type="PROSITE" id="PS50089"/>
    </source>
</evidence>
<dbReference type="GO" id="GO:0008270">
    <property type="term" value="F:zinc ion binding"/>
    <property type="evidence" value="ECO:0007669"/>
    <property type="project" value="UniProtKB-KW"/>
</dbReference>
<gene>
    <name evidence="6" type="ORF">KXQ929_LOCUS51736</name>
</gene>
<reference evidence="6" key="1">
    <citation type="submission" date="2021-02" db="EMBL/GenBank/DDBJ databases">
        <authorList>
            <person name="Nowell W R."/>
        </authorList>
    </citation>
    <scope>NUCLEOTIDE SEQUENCE</scope>
</reference>
<evidence type="ECO:0000256" key="3">
    <source>
        <dbReference type="ARBA" id="ARBA00022833"/>
    </source>
</evidence>
<dbReference type="Gene3D" id="3.30.40.10">
    <property type="entry name" value="Zinc/RING finger domain, C3HC4 (zinc finger)"/>
    <property type="match status" value="1"/>
</dbReference>
<dbReference type="SUPFAM" id="SSF57850">
    <property type="entry name" value="RING/U-box"/>
    <property type="match status" value="1"/>
</dbReference>
<keyword evidence="3" id="KW-0862">Zinc</keyword>
<dbReference type="Proteomes" id="UP000663868">
    <property type="component" value="Unassembled WGS sequence"/>
</dbReference>
<keyword evidence="1" id="KW-0479">Metal-binding</keyword>
<evidence type="ECO:0000313" key="6">
    <source>
        <dbReference type="EMBL" id="CAF4413460.1"/>
    </source>
</evidence>
<organism evidence="6 7">
    <name type="scientific">Adineta steineri</name>
    <dbReference type="NCBI Taxonomy" id="433720"/>
    <lineage>
        <taxon>Eukaryota</taxon>
        <taxon>Metazoa</taxon>
        <taxon>Spiralia</taxon>
        <taxon>Gnathifera</taxon>
        <taxon>Rotifera</taxon>
        <taxon>Eurotatoria</taxon>
        <taxon>Bdelloidea</taxon>
        <taxon>Adinetida</taxon>
        <taxon>Adinetidae</taxon>
        <taxon>Adineta</taxon>
    </lineage>
</organism>
<protein>
    <recommendedName>
        <fullName evidence="5">RING-type domain-containing protein</fullName>
    </recommendedName>
</protein>
<dbReference type="PANTHER" id="PTHR10131">
    <property type="entry name" value="TNF RECEPTOR ASSOCIATED FACTOR"/>
    <property type="match status" value="1"/>
</dbReference>
<dbReference type="InterPro" id="IPR001841">
    <property type="entry name" value="Znf_RING"/>
</dbReference>
<dbReference type="PROSITE" id="PS50089">
    <property type="entry name" value="ZF_RING_2"/>
    <property type="match status" value="1"/>
</dbReference>
<comment type="caution">
    <text evidence="6">The sequence shown here is derived from an EMBL/GenBank/DDBJ whole genome shotgun (WGS) entry which is preliminary data.</text>
</comment>
<dbReference type="AlphaFoldDB" id="A0A820Q1B3"/>
<keyword evidence="2 4" id="KW-0863">Zinc-finger</keyword>
<accession>A0A820Q1B3</accession>
<evidence type="ECO:0000256" key="1">
    <source>
        <dbReference type="ARBA" id="ARBA00022723"/>
    </source>
</evidence>
<dbReference type="Pfam" id="PF13923">
    <property type="entry name" value="zf-C3HC4_2"/>
    <property type="match status" value="1"/>
</dbReference>
<dbReference type="PANTHER" id="PTHR10131:SF157">
    <property type="entry name" value="RECEPTOR-ASSOCIATED FACTOR, PUTATIVE-RELATED"/>
    <property type="match status" value="1"/>
</dbReference>
<evidence type="ECO:0000256" key="4">
    <source>
        <dbReference type="PROSITE-ProRule" id="PRU00175"/>
    </source>
</evidence>
<sequence length="78" mass="8853">MGFDIQRFPHGVDEELICAICGGVLQDPLQAPTCEHAFCQICINEWLSRVQTCPIDRQSMESDQLKPVPRILKNLLSR</sequence>
<dbReference type="GO" id="GO:0043122">
    <property type="term" value="P:regulation of canonical NF-kappaB signal transduction"/>
    <property type="evidence" value="ECO:0007669"/>
    <property type="project" value="TreeGrafter"/>
</dbReference>
<dbReference type="InterPro" id="IPR013083">
    <property type="entry name" value="Znf_RING/FYVE/PHD"/>
</dbReference>
<dbReference type="SMART" id="SM00184">
    <property type="entry name" value="RING"/>
    <property type="match status" value="1"/>
</dbReference>
<dbReference type="InterPro" id="IPR017907">
    <property type="entry name" value="Znf_RING_CS"/>
</dbReference>
<feature type="domain" description="RING-type" evidence="5">
    <location>
        <begin position="18"/>
        <end position="57"/>
    </location>
</feature>
<proteinExistence type="predicted"/>
<dbReference type="PROSITE" id="PS00518">
    <property type="entry name" value="ZF_RING_1"/>
    <property type="match status" value="1"/>
</dbReference>
<evidence type="ECO:0000256" key="2">
    <source>
        <dbReference type="ARBA" id="ARBA00022771"/>
    </source>
</evidence>